<dbReference type="AlphaFoldDB" id="A0A6V7NYN0"/>
<dbReference type="InterPro" id="IPR036047">
    <property type="entry name" value="F-box-like_dom_sf"/>
</dbReference>
<dbReference type="SUPFAM" id="SSF81383">
    <property type="entry name" value="F-box domain"/>
    <property type="match status" value="1"/>
</dbReference>
<dbReference type="Gene3D" id="1.20.1280.50">
    <property type="match status" value="1"/>
</dbReference>
<evidence type="ECO:0000259" key="2">
    <source>
        <dbReference type="Pfam" id="PF00646"/>
    </source>
</evidence>
<feature type="region of interest" description="Disordered" evidence="1">
    <location>
        <begin position="114"/>
        <end position="202"/>
    </location>
</feature>
<accession>A0A6V7NYN0</accession>
<reference evidence="3" key="1">
    <citation type="submission" date="2020-07" db="EMBL/GenBank/DDBJ databases">
        <authorList>
            <person name="Lin J."/>
        </authorList>
    </citation>
    <scope>NUCLEOTIDE SEQUENCE</scope>
</reference>
<dbReference type="InterPro" id="IPR001810">
    <property type="entry name" value="F-box_dom"/>
</dbReference>
<evidence type="ECO:0000313" key="3">
    <source>
        <dbReference type="EMBL" id="CAD1823712.1"/>
    </source>
</evidence>
<sequence>MGSRAKAEAEEEEKFDSSRDPRVLCLYGDVLEAVASRVPTLDLVSASRVSREWRRAVRAALRRRPRRSPWLLLRLHRPTSTSASASASSRGTLLAYDPHSRTWLPPLPHVRGPPMPALLPSPRPRAPRRVPLRHGRRPRPLRRHVARGGGPARVARGPRRGGDLGRPRGGRRRRVPAGARRGRGRRRRRGARPGGSDGWEPCDPIPAAFDGSKSATWLSAATSDSRVYITDKSRGWTSWFDLETKKWGPTRQLRPDPAAASFAIGVLSGYNNNNNNNDRHRHRLVLATAGRREGRVEVRLWEADAETLDVVEGKCAAAEMPKEFAKRMFQEITEEESDEDDRSWESSSLSVGLCSSGDGGYVYNGSDPRKGMARFYYYYYYYDDEDENGRTASCKWEWIGVPMIMQKEKVVDRVVVVGCTVVGLDDLALLFPY</sequence>
<feature type="compositionally biased region" description="Basic residues" evidence="1">
    <location>
        <begin position="168"/>
        <end position="191"/>
    </location>
</feature>
<dbReference type="EMBL" id="LR862143">
    <property type="protein sequence ID" value="CAD1823712.1"/>
    <property type="molecule type" value="Genomic_DNA"/>
</dbReference>
<feature type="domain" description="F-box" evidence="2">
    <location>
        <begin position="29"/>
        <end position="58"/>
    </location>
</feature>
<feature type="compositionally biased region" description="Basic residues" evidence="1">
    <location>
        <begin position="125"/>
        <end position="146"/>
    </location>
</feature>
<dbReference type="Pfam" id="PF00646">
    <property type="entry name" value="F-box"/>
    <property type="match status" value="1"/>
</dbReference>
<gene>
    <name evidence="3" type="ORF">CB5_LOCUS6923</name>
</gene>
<organism evidence="3">
    <name type="scientific">Ananas comosus var. bracteatus</name>
    <name type="common">red pineapple</name>
    <dbReference type="NCBI Taxonomy" id="296719"/>
    <lineage>
        <taxon>Eukaryota</taxon>
        <taxon>Viridiplantae</taxon>
        <taxon>Streptophyta</taxon>
        <taxon>Embryophyta</taxon>
        <taxon>Tracheophyta</taxon>
        <taxon>Spermatophyta</taxon>
        <taxon>Magnoliopsida</taxon>
        <taxon>Liliopsida</taxon>
        <taxon>Poales</taxon>
        <taxon>Bromeliaceae</taxon>
        <taxon>Bromelioideae</taxon>
        <taxon>Ananas</taxon>
    </lineage>
</organism>
<feature type="compositionally biased region" description="Pro residues" evidence="1">
    <location>
        <begin position="114"/>
        <end position="124"/>
    </location>
</feature>
<name>A0A6V7NYN0_ANACO</name>
<protein>
    <recommendedName>
        <fullName evidence="2">F-box domain-containing protein</fullName>
    </recommendedName>
</protein>
<proteinExistence type="predicted"/>
<evidence type="ECO:0000256" key="1">
    <source>
        <dbReference type="SAM" id="MobiDB-lite"/>
    </source>
</evidence>